<proteinExistence type="predicted"/>
<comment type="caution">
    <text evidence="1">The sequence shown here is derived from an EMBL/GenBank/DDBJ whole genome shotgun (WGS) entry which is preliminary data.</text>
</comment>
<sequence length="68" mass="7954">MDKSFIDCIINNGRTTEILNFFLINFFSSLQISTESSDINVHLRKYHQTWDVAHCKSVPFSNMRIEEA</sequence>
<organism evidence="1 2">
    <name type="scientific">Rhizophagus clarus</name>
    <dbReference type="NCBI Taxonomy" id="94130"/>
    <lineage>
        <taxon>Eukaryota</taxon>
        <taxon>Fungi</taxon>
        <taxon>Fungi incertae sedis</taxon>
        <taxon>Mucoromycota</taxon>
        <taxon>Glomeromycotina</taxon>
        <taxon>Glomeromycetes</taxon>
        <taxon>Glomerales</taxon>
        <taxon>Glomeraceae</taxon>
        <taxon>Rhizophagus</taxon>
    </lineage>
</organism>
<reference evidence="1" key="1">
    <citation type="submission" date="2019-10" db="EMBL/GenBank/DDBJ databases">
        <title>Conservation and host-specific expression of non-tandemly repeated heterogenous ribosome RNA gene in arbuscular mycorrhizal fungi.</title>
        <authorList>
            <person name="Maeda T."/>
            <person name="Kobayashi Y."/>
            <person name="Nakagawa T."/>
            <person name="Ezawa T."/>
            <person name="Yamaguchi K."/>
            <person name="Bino T."/>
            <person name="Nishimoto Y."/>
            <person name="Shigenobu S."/>
            <person name="Kawaguchi M."/>
        </authorList>
    </citation>
    <scope>NUCLEOTIDE SEQUENCE</scope>
    <source>
        <strain evidence="1">HR1</strain>
    </source>
</reference>
<evidence type="ECO:0000313" key="1">
    <source>
        <dbReference type="EMBL" id="GES94189.1"/>
    </source>
</evidence>
<gene>
    <name evidence="1" type="ORF">RCL2_002093000</name>
</gene>
<name>A0A8H3QYP4_9GLOM</name>
<dbReference type="EMBL" id="BLAL01000229">
    <property type="protein sequence ID" value="GES94189.1"/>
    <property type="molecule type" value="Genomic_DNA"/>
</dbReference>
<accession>A0A8H3QYP4</accession>
<dbReference type="Proteomes" id="UP000615446">
    <property type="component" value="Unassembled WGS sequence"/>
</dbReference>
<evidence type="ECO:0000313" key="2">
    <source>
        <dbReference type="Proteomes" id="UP000615446"/>
    </source>
</evidence>
<dbReference type="AlphaFoldDB" id="A0A8H3QYP4"/>
<protein>
    <submittedName>
        <fullName evidence="1">Uncharacterized protein</fullName>
    </submittedName>
</protein>